<evidence type="ECO:0000259" key="5">
    <source>
        <dbReference type="PROSITE" id="PS50931"/>
    </source>
</evidence>
<evidence type="ECO:0000256" key="1">
    <source>
        <dbReference type="ARBA" id="ARBA00009437"/>
    </source>
</evidence>
<dbReference type="PANTHER" id="PTHR30126">
    <property type="entry name" value="HTH-TYPE TRANSCRIPTIONAL REGULATOR"/>
    <property type="match status" value="1"/>
</dbReference>
<dbReference type="InterPro" id="IPR000847">
    <property type="entry name" value="LysR_HTH_N"/>
</dbReference>
<dbReference type="Pfam" id="PF03466">
    <property type="entry name" value="LysR_substrate"/>
    <property type="match status" value="1"/>
</dbReference>
<dbReference type="InterPro" id="IPR036390">
    <property type="entry name" value="WH_DNA-bd_sf"/>
</dbReference>
<keyword evidence="2" id="KW-0805">Transcription regulation</keyword>
<dbReference type="EMBL" id="BAABFO010000005">
    <property type="protein sequence ID" value="GAA4328472.1"/>
    <property type="molecule type" value="Genomic_DNA"/>
</dbReference>
<dbReference type="PRINTS" id="PR00039">
    <property type="entry name" value="HTHLYSR"/>
</dbReference>
<reference evidence="7" key="1">
    <citation type="journal article" date="2019" name="Int. J. Syst. Evol. Microbiol.">
        <title>The Global Catalogue of Microorganisms (GCM) 10K type strain sequencing project: providing services to taxonomists for standard genome sequencing and annotation.</title>
        <authorList>
            <consortium name="The Broad Institute Genomics Platform"/>
            <consortium name="The Broad Institute Genome Sequencing Center for Infectious Disease"/>
            <person name="Wu L."/>
            <person name="Ma J."/>
        </authorList>
    </citation>
    <scope>NUCLEOTIDE SEQUENCE [LARGE SCALE GENOMIC DNA]</scope>
    <source>
        <strain evidence="7">JCM 17666</strain>
    </source>
</reference>
<dbReference type="InterPro" id="IPR005119">
    <property type="entry name" value="LysR_subst-bd"/>
</dbReference>
<evidence type="ECO:0000256" key="4">
    <source>
        <dbReference type="ARBA" id="ARBA00023163"/>
    </source>
</evidence>
<dbReference type="SUPFAM" id="SSF53850">
    <property type="entry name" value="Periplasmic binding protein-like II"/>
    <property type="match status" value="1"/>
</dbReference>
<keyword evidence="3" id="KW-0238">DNA-binding</keyword>
<sequence>MKLQQLRYVVEIVRQGNHLSAAAEALNTSQPGVSRQIQLLEQELGFDIFVRTRNRIVDLTEPGRRVLEIAQRMLGDMSALRSLKEEISMPRGGTLTVGVTHTLARYVLPPAVEKFLNAHPDVHLILRRGDPEEICKMVEAGEADFSIGAQTMNQFPELVTLPCFELPRSIIAKTGHPILDAPELTLADVAAQRMIAYDTHYSGQWQVMNVFGHARLPVNVVLSAIDGDVCKSYVAMGLGVAIMTAVAYDPERDIGIGMRDASKLFPPSIINLTLKPNGNMRPYMFDFIALVAPQLTPKVVKTAMKSRLARAA</sequence>
<evidence type="ECO:0000313" key="7">
    <source>
        <dbReference type="Proteomes" id="UP001501671"/>
    </source>
</evidence>
<dbReference type="PROSITE" id="PS50931">
    <property type="entry name" value="HTH_LYSR"/>
    <property type="match status" value="1"/>
</dbReference>
<gene>
    <name evidence="6" type="primary">cysB_3</name>
    <name evidence="6" type="ORF">GCM10023144_14310</name>
</gene>
<organism evidence="6 7">
    <name type="scientific">Pigmentiphaga soli</name>
    <dbReference type="NCBI Taxonomy" id="1007095"/>
    <lineage>
        <taxon>Bacteria</taxon>
        <taxon>Pseudomonadati</taxon>
        <taxon>Pseudomonadota</taxon>
        <taxon>Betaproteobacteria</taxon>
        <taxon>Burkholderiales</taxon>
        <taxon>Alcaligenaceae</taxon>
        <taxon>Pigmentiphaga</taxon>
    </lineage>
</organism>
<dbReference type="RefSeq" id="WP_345247770.1">
    <property type="nucleotide sequence ID" value="NZ_BAABFO010000005.1"/>
</dbReference>
<comment type="caution">
    <text evidence="6">The sequence shown here is derived from an EMBL/GenBank/DDBJ whole genome shotgun (WGS) entry which is preliminary data.</text>
</comment>
<accession>A0ABP8GQI3</accession>
<dbReference type="Proteomes" id="UP001501671">
    <property type="component" value="Unassembled WGS sequence"/>
</dbReference>
<dbReference type="Pfam" id="PF00126">
    <property type="entry name" value="HTH_1"/>
    <property type="match status" value="1"/>
</dbReference>
<keyword evidence="7" id="KW-1185">Reference proteome</keyword>
<feature type="domain" description="HTH lysR-type" evidence="5">
    <location>
        <begin position="1"/>
        <end position="60"/>
    </location>
</feature>
<dbReference type="SUPFAM" id="SSF46785">
    <property type="entry name" value="Winged helix' DNA-binding domain"/>
    <property type="match status" value="1"/>
</dbReference>
<name>A0ABP8GQI3_9BURK</name>
<keyword evidence="4" id="KW-0804">Transcription</keyword>
<evidence type="ECO:0000313" key="6">
    <source>
        <dbReference type="EMBL" id="GAA4328472.1"/>
    </source>
</evidence>
<protein>
    <submittedName>
        <fullName evidence="6">HTH-type transcriptional regulator CysB</fullName>
    </submittedName>
</protein>
<dbReference type="InterPro" id="IPR036388">
    <property type="entry name" value="WH-like_DNA-bd_sf"/>
</dbReference>
<dbReference type="Gene3D" id="3.40.190.10">
    <property type="entry name" value="Periplasmic binding protein-like II"/>
    <property type="match status" value="2"/>
</dbReference>
<dbReference type="Gene3D" id="1.10.10.10">
    <property type="entry name" value="Winged helix-like DNA-binding domain superfamily/Winged helix DNA-binding domain"/>
    <property type="match status" value="1"/>
</dbReference>
<evidence type="ECO:0000256" key="3">
    <source>
        <dbReference type="ARBA" id="ARBA00023125"/>
    </source>
</evidence>
<dbReference type="PANTHER" id="PTHR30126:SF6">
    <property type="entry name" value="HTH-TYPE TRANSCRIPTIONAL REGULATOR CYSB-RELATED"/>
    <property type="match status" value="1"/>
</dbReference>
<comment type="similarity">
    <text evidence="1">Belongs to the LysR transcriptional regulatory family.</text>
</comment>
<evidence type="ECO:0000256" key="2">
    <source>
        <dbReference type="ARBA" id="ARBA00023015"/>
    </source>
</evidence>
<proteinExistence type="inferred from homology"/>